<protein>
    <submittedName>
        <fullName evidence="3">DUF3592 domain-containing protein</fullName>
    </submittedName>
</protein>
<evidence type="ECO:0000313" key="4">
    <source>
        <dbReference type="Proteomes" id="UP001602123"/>
    </source>
</evidence>
<proteinExistence type="predicted"/>
<gene>
    <name evidence="3" type="ORF">ACFYZM_23860</name>
</gene>
<dbReference type="RefSeq" id="WP_388630642.1">
    <property type="nucleotide sequence ID" value="NZ_JBIAUT010000010.1"/>
</dbReference>
<dbReference type="Pfam" id="PF12158">
    <property type="entry name" value="DUF3592"/>
    <property type="match status" value="1"/>
</dbReference>
<sequence>MELEWLFWLIPLTIGVVFLSCGVHGLRRASALRRTGVNAEGRIVRHVARRDDEGATYYHPLVAWTTRDGRTCEHSSRFGRGSVRGGFGVGTLVTVQYDPEDPSRFAIQGWEVRTVDLLFTVLGAVFTAGTLAALLVRLLTL</sequence>
<evidence type="ECO:0000313" key="3">
    <source>
        <dbReference type="EMBL" id="MFF4219298.1"/>
    </source>
</evidence>
<evidence type="ECO:0000259" key="2">
    <source>
        <dbReference type="Pfam" id="PF12158"/>
    </source>
</evidence>
<feature type="transmembrane region" description="Helical" evidence="1">
    <location>
        <begin position="6"/>
        <end position="26"/>
    </location>
</feature>
<dbReference type="Proteomes" id="UP001602123">
    <property type="component" value="Unassembled WGS sequence"/>
</dbReference>
<keyword evidence="4" id="KW-1185">Reference proteome</keyword>
<feature type="transmembrane region" description="Helical" evidence="1">
    <location>
        <begin position="117"/>
        <end position="139"/>
    </location>
</feature>
<name>A0ABW6U5N5_9ACTN</name>
<comment type="caution">
    <text evidence="3">The sequence shown here is derived from an EMBL/GenBank/DDBJ whole genome shotgun (WGS) entry which is preliminary data.</text>
</comment>
<keyword evidence="1" id="KW-0812">Transmembrane</keyword>
<feature type="domain" description="DUF3592" evidence="2">
    <location>
        <begin position="39"/>
        <end position="109"/>
    </location>
</feature>
<evidence type="ECO:0000256" key="1">
    <source>
        <dbReference type="SAM" id="Phobius"/>
    </source>
</evidence>
<dbReference type="InterPro" id="IPR021994">
    <property type="entry name" value="DUF3592"/>
</dbReference>
<keyword evidence="1" id="KW-0472">Membrane</keyword>
<reference evidence="3 4" key="1">
    <citation type="submission" date="2024-10" db="EMBL/GenBank/DDBJ databases">
        <title>The Natural Products Discovery Center: Release of the First 8490 Sequenced Strains for Exploring Actinobacteria Biosynthetic Diversity.</title>
        <authorList>
            <person name="Kalkreuter E."/>
            <person name="Kautsar S.A."/>
            <person name="Yang D."/>
            <person name="Bader C.D."/>
            <person name="Teijaro C.N."/>
            <person name="Fluegel L."/>
            <person name="Davis C.M."/>
            <person name="Simpson J.R."/>
            <person name="Lauterbach L."/>
            <person name="Steele A.D."/>
            <person name="Gui C."/>
            <person name="Meng S."/>
            <person name="Li G."/>
            <person name="Viehrig K."/>
            <person name="Ye F."/>
            <person name="Su P."/>
            <person name="Kiefer A.F."/>
            <person name="Nichols A."/>
            <person name="Cepeda A.J."/>
            <person name="Yan W."/>
            <person name="Fan B."/>
            <person name="Jiang Y."/>
            <person name="Adhikari A."/>
            <person name="Zheng C.-J."/>
            <person name="Schuster L."/>
            <person name="Cowan T.M."/>
            <person name="Smanski M.J."/>
            <person name="Chevrette M.G."/>
            <person name="De Carvalho L.P.S."/>
            <person name="Shen B."/>
        </authorList>
    </citation>
    <scope>NUCLEOTIDE SEQUENCE [LARGE SCALE GENOMIC DNA]</scope>
    <source>
        <strain evidence="3 4">NPDC001650</strain>
    </source>
</reference>
<dbReference type="EMBL" id="JBIAUT010000010">
    <property type="protein sequence ID" value="MFF4219298.1"/>
    <property type="molecule type" value="Genomic_DNA"/>
</dbReference>
<accession>A0ABW6U5N5</accession>
<keyword evidence="1" id="KW-1133">Transmembrane helix</keyword>
<organism evidence="3 4">
    <name type="scientific">Streptomyces nondiastaticus</name>
    <dbReference type="NCBI Taxonomy" id="3154512"/>
    <lineage>
        <taxon>Bacteria</taxon>
        <taxon>Bacillati</taxon>
        <taxon>Actinomycetota</taxon>
        <taxon>Actinomycetes</taxon>
        <taxon>Kitasatosporales</taxon>
        <taxon>Streptomycetaceae</taxon>
        <taxon>Streptomyces</taxon>
    </lineage>
</organism>